<comment type="caution">
    <text evidence="2">The sequence shown here is derived from an EMBL/GenBank/DDBJ whole genome shotgun (WGS) entry which is preliminary data.</text>
</comment>
<organism evidence="2 3">
    <name type="scientific">Extremus antarcticus</name>
    <dbReference type="NCBI Taxonomy" id="702011"/>
    <lineage>
        <taxon>Eukaryota</taxon>
        <taxon>Fungi</taxon>
        <taxon>Dikarya</taxon>
        <taxon>Ascomycota</taxon>
        <taxon>Pezizomycotina</taxon>
        <taxon>Dothideomycetes</taxon>
        <taxon>Dothideomycetidae</taxon>
        <taxon>Mycosphaerellales</taxon>
        <taxon>Extremaceae</taxon>
        <taxon>Extremus</taxon>
    </lineage>
</organism>
<reference evidence="2" key="1">
    <citation type="submission" date="2023-04" db="EMBL/GenBank/DDBJ databases">
        <title>Black Yeasts Isolated from many extreme environments.</title>
        <authorList>
            <person name="Coleine C."/>
            <person name="Stajich J.E."/>
            <person name="Selbmann L."/>
        </authorList>
    </citation>
    <scope>NUCLEOTIDE SEQUENCE</scope>
    <source>
        <strain evidence="2">CCFEE 5312</strain>
    </source>
</reference>
<dbReference type="AlphaFoldDB" id="A0AAJ0LXE1"/>
<evidence type="ECO:0000313" key="2">
    <source>
        <dbReference type="EMBL" id="KAK3058846.1"/>
    </source>
</evidence>
<protein>
    <submittedName>
        <fullName evidence="2">Uncharacterized protein</fullName>
    </submittedName>
</protein>
<evidence type="ECO:0000256" key="1">
    <source>
        <dbReference type="SAM" id="MobiDB-lite"/>
    </source>
</evidence>
<name>A0AAJ0LXE1_9PEZI</name>
<dbReference type="EMBL" id="JAWDJX010000001">
    <property type="protein sequence ID" value="KAK3058846.1"/>
    <property type="molecule type" value="Genomic_DNA"/>
</dbReference>
<dbReference type="Proteomes" id="UP001271007">
    <property type="component" value="Unassembled WGS sequence"/>
</dbReference>
<evidence type="ECO:0000313" key="3">
    <source>
        <dbReference type="Proteomes" id="UP001271007"/>
    </source>
</evidence>
<accession>A0AAJ0LXE1</accession>
<feature type="compositionally biased region" description="Polar residues" evidence="1">
    <location>
        <begin position="44"/>
        <end position="54"/>
    </location>
</feature>
<proteinExistence type="predicted"/>
<feature type="region of interest" description="Disordered" evidence="1">
    <location>
        <begin position="1"/>
        <end position="99"/>
    </location>
</feature>
<gene>
    <name evidence="2" type="ORF">LTR09_000411</name>
</gene>
<sequence>MASPLKRKASAGPICFDLTSDDGGDTTSSPVATPSKRPRLAGSSPASTPDQTITPAPKRAPATSTPVRLPHRGTPTPQRDTPMADTPSAETSAPTPQKERALYDIPEIAERYVPQLSDADVLLRDPQTFALKPAFWRRWKGPRYALFAEYLRLHFDPVPFAQKTGLPVEEVNHVFSTLVCNPLYDAKEAGKRGEEGMQEIFEMYRERGAVSRGWGKTDAKQLGELGGVEAGKVQLILEDGSKASMEAEELSEVDVKYLRQTLTKEDRRMVFGEG</sequence>
<dbReference type="Gene3D" id="2.30.30.700">
    <property type="entry name" value="SLA1 homology domain 1"/>
    <property type="match status" value="1"/>
</dbReference>
<keyword evidence="3" id="KW-1185">Reference proteome</keyword>